<dbReference type="InterPro" id="IPR017946">
    <property type="entry name" value="PLC-like_Pdiesterase_TIM-brl"/>
</dbReference>
<proteinExistence type="predicted"/>
<evidence type="ECO:0000256" key="1">
    <source>
        <dbReference type="SAM" id="SignalP"/>
    </source>
</evidence>
<dbReference type="EMBL" id="BMOS01000005">
    <property type="protein sequence ID" value="GGN53212.1"/>
    <property type="molecule type" value="Genomic_DNA"/>
</dbReference>
<dbReference type="InterPro" id="IPR010496">
    <property type="entry name" value="AL/BT2_dom"/>
</dbReference>
<dbReference type="RefSeq" id="WP_188856233.1">
    <property type="nucleotide sequence ID" value="NZ_BMOS01000005.1"/>
</dbReference>
<feature type="domain" description="GP-PDE" evidence="2">
    <location>
        <begin position="431"/>
        <end position="672"/>
    </location>
</feature>
<keyword evidence="4" id="KW-1185">Reference proteome</keyword>
<dbReference type="Proteomes" id="UP000624041">
    <property type="component" value="Unassembled WGS sequence"/>
</dbReference>
<evidence type="ECO:0000259" key="2">
    <source>
        <dbReference type="PROSITE" id="PS51704"/>
    </source>
</evidence>
<feature type="signal peptide" evidence="1">
    <location>
        <begin position="1"/>
        <end position="27"/>
    </location>
</feature>
<dbReference type="AlphaFoldDB" id="A0A918D032"/>
<dbReference type="InterPro" id="IPR030395">
    <property type="entry name" value="GP_PDE_dom"/>
</dbReference>
<dbReference type="Gene3D" id="2.60.120.560">
    <property type="entry name" value="Exo-inulinase, domain 1"/>
    <property type="match status" value="1"/>
</dbReference>
<dbReference type="SUPFAM" id="SSF51695">
    <property type="entry name" value="PLC-like phosphodiesterases"/>
    <property type="match status" value="2"/>
</dbReference>
<evidence type="ECO:0000313" key="3">
    <source>
        <dbReference type="EMBL" id="GGN53212.1"/>
    </source>
</evidence>
<accession>A0A918D032</accession>
<reference evidence="3" key="1">
    <citation type="journal article" date="2014" name="Int. J. Syst. Evol. Microbiol.">
        <title>Complete genome sequence of Corynebacterium casei LMG S-19264T (=DSM 44701T), isolated from a smear-ripened cheese.</title>
        <authorList>
            <consortium name="US DOE Joint Genome Institute (JGI-PGF)"/>
            <person name="Walter F."/>
            <person name="Albersmeier A."/>
            <person name="Kalinowski J."/>
            <person name="Ruckert C."/>
        </authorList>
    </citation>
    <scope>NUCLEOTIDE SEQUENCE</scope>
    <source>
        <strain evidence="3">JCM 17251</strain>
    </source>
</reference>
<comment type="caution">
    <text evidence="3">The sequence shown here is derived from an EMBL/GenBank/DDBJ whole genome shotgun (WGS) entry which is preliminary data.</text>
</comment>
<reference evidence="3" key="2">
    <citation type="submission" date="2020-09" db="EMBL/GenBank/DDBJ databases">
        <authorList>
            <person name="Sun Q."/>
            <person name="Ohkuma M."/>
        </authorList>
    </citation>
    <scope>NUCLEOTIDE SEQUENCE</scope>
    <source>
        <strain evidence="3">JCM 17251</strain>
    </source>
</reference>
<dbReference type="PROSITE" id="PS51704">
    <property type="entry name" value="GP_PDE"/>
    <property type="match status" value="1"/>
</dbReference>
<gene>
    <name evidence="3" type="ORF">GCM10007971_09460</name>
</gene>
<dbReference type="Pfam" id="PF03009">
    <property type="entry name" value="GDPD"/>
    <property type="match status" value="1"/>
</dbReference>
<dbReference type="PANTHER" id="PTHR46211:SF14">
    <property type="entry name" value="GLYCEROPHOSPHODIESTER PHOSPHODIESTERASE"/>
    <property type="match status" value="1"/>
</dbReference>
<organism evidence="3 4">
    <name type="scientific">Oceanobacillus indicireducens</name>
    <dbReference type="NCBI Taxonomy" id="1004261"/>
    <lineage>
        <taxon>Bacteria</taxon>
        <taxon>Bacillati</taxon>
        <taxon>Bacillota</taxon>
        <taxon>Bacilli</taxon>
        <taxon>Bacillales</taxon>
        <taxon>Bacillaceae</taxon>
        <taxon>Oceanobacillus</taxon>
    </lineage>
</organism>
<dbReference type="GO" id="GO:0006629">
    <property type="term" value="P:lipid metabolic process"/>
    <property type="evidence" value="ECO:0007669"/>
    <property type="project" value="InterPro"/>
</dbReference>
<dbReference type="Pfam" id="PF06439">
    <property type="entry name" value="3keto-disac_hyd"/>
    <property type="match status" value="1"/>
</dbReference>
<name>A0A918D032_9BACI</name>
<dbReference type="Gene3D" id="3.20.20.190">
    <property type="entry name" value="Phosphatidylinositol (PI) phosphodiesterase"/>
    <property type="match status" value="2"/>
</dbReference>
<feature type="chain" id="PRO_5037594635" description="GP-PDE domain-containing protein" evidence="1">
    <location>
        <begin position="28"/>
        <end position="764"/>
    </location>
</feature>
<dbReference type="PANTHER" id="PTHR46211">
    <property type="entry name" value="GLYCEROPHOSPHORYL DIESTER PHOSPHODIESTERASE"/>
    <property type="match status" value="1"/>
</dbReference>
<dbReference type="GO" id="GO:0008081">
    <property type="term" value="F:phosphoric diester hydrolase activity"/>
    <property type="evidence" value="ECO:0007669"/>
    <property type="project" value="InterPro"/>
</dbReference>
<protein>
    <recommendedName>
        <fullName evidence="2">GP-PDE domain-containing protein</fullName>
    </recommendedName>
</protein>
<keyword evidence="1" id="KW-0732">Signal</keyword>
<evidence type="ECO:0000313" key="4">
    <source>
        <dbReference type="Proteomes" id="UP000624041"/>
    </source>
</evidence>
<sequence length="764" mass="85033">MKKFLSFLLTFTVTFLCVCFLNSQSTAASEQILLEEDFEKEGLPDGFEVIEGNASVVDGALELTSPSTSQPSRVIFSVGEDLGDYIFEADVSFKSAVNDGRWASLMYRIQDEDYPYYQFAVRKGTAALNGIELALRTPSNTWDVQATNFYPEDFQYNETYRLKVIAKHDRVQQYINDQLVIDSDLVGTYLEGDLGFQVSGATVAFDNVKVTTRTQELPPLEESNAFLPDEPETNIVNAPTVISSEIPNQFDELEGVSSVLFPAELNDDGHVTVEGSPLTDILAASKEKVIPIIQVDDPNAVEGVIDALQSTSINDVHILSANVDILENIKSAYPIARGAILYEKNHLNKHDLKKLVEDANISRSFTVVLPEKHISIDNTHYFHTRAISVWGIGENASDLIHAGVDGIISSNPAETTAVFENYPERTIVQRPIVVAHRGVPSLAPENTMAGYHLSYELGTDLIETDVQRTKDGHLVIMHDTTVDRTTNGTGAVSELTLEEIRGLDAGSHFDEEFAGEKVPTFREFLEGFKGKDVLLLVELKGIGIEEQVLQEIIEIGMEENVVLQSFDMESVKKFREIAPQISVGYLYSTSVPDSPEQRIEDAERMLNYATSIGARLNASYGSLSEESITYMRQRGLINMHWTFRSQEPFKDLLKKGLIGPITDYTQWLSDGPTFIETPIKKRNLKVGKSATIQAKTFVNYRMDRSENLETTLYSHDNDSYVNVSGNTITALAPGRAEVFAVHTFNMLDEDWNLVSKPIEVNVSK</sequence>